<evidence type="ECO:0000313" key="4">
    <source>
        <dbReference type="Proteomes" id="UP000595107"/>
    </source>
</evidence>
<evidence type="ECO:0000313" key="3">
    <source>
        <dbReference type="Proteomes" id="UP000254227"/>
    </source>
</evidence>
<evidence type="ECO:0000313" key="1">
    <source>
        <dbReference type="EMBL" id="QPS02910.1"/>
    </source>
</evidence>
<dbReference type="RefSeq" id="WP_004694274.1">
    <property type="nucleotide sequence ID" value="NZ_BBTB01000033.1"/>
</dbReference>
<reference evidence="2 3" key="1">
    <citation type="submission" date="2018-06" db="EMBL/GenBank/DDBJ databases">
        <authorList>
            <consortium name="Pathogen Informatics"/>
            <person name="Doyle S."/>
        </authorList>
    </citation>
    <scope>NUCLEOTIDE SEQUENCE [LARGE SCALE GENOMIC DNA]</scope>
    <source>
        <strain evidence="2 3">NCTC10308</strain>
    </source>
</reference>
<gene>
    <name evidence="1" type="ORF">I6G67_11755</name>
    <name evidence="2" type="ORF">NCTC10308_00365</name>
</gene>
<dbReference type="Proteomes" id="UP000595107">
    <property type="component" value="Chromosome"/>
</dbReference>
<sequence length="50" mass="5734">MMIRAGMKRSTNKYCFLQVSFLIQLDLKSLDPVRPSKVVKDAKLMYLGKA</sequence>
<proteinExistence type="predicted"/>
<accession>A0A380TTR5</accession>
<protein>
    <submittedName>
        <fullName evidence="2">Uncharacterized protein</fullName>
    </submittedName>
</protein>
<name>A0A380TTR5_ACIJO</name>
<reference evidence="1 4" key="2">
    <citation type="submission" date="2020-12" db="EMBL/GenBank/DDBJ databases">
        <title>FDA dAtabase for Regulatory Grade micrObial Sequences (FDA-ARGOS): Supporting development and validation of Infectious Disease Dx tests.</title>
        <authorList>
            <person name="Sproer C."/>
            <person name="Gronow S."/>
            <person name="Severitt S."/>
            <person name="Schroder I."/>
            <person name="Tallon L."/>
            <person name="Sadzewicz L."/>
            <person name="Zhao X."/>
            <person name="Boylan J."/>
            <person name="Ott S."/>
            <person name="Bowen H."/>
            <person name="Vavikolanu K."/>
            <person name="Mehta A."/>
            <person name="Aluvathingal J."/>
            <person name="Nadendla S."/>
            <person name="Lowell S."/>
            <person name="Myers T."/>
            <person name="Yan Y."/>
            <person name="Sichtig H."/>
        </authorList>
    </citation>
    <scope>NUCLEOTIDE SEQUENCE [LARGE SCALE GENOMIC DNA]</scope>
    <source>
        <strain evidence="1 4">FDAARGOS_910</strain>
    </source>
</reference>
<dbReference type="EMBL" id="UFRV01000006">
    <property type="protein sequence ID" value="SUT91006.1"/>
    <property type="molecule type" value="Genomic_DNA"/>
</dbReference>
<evidence type="ECO:0000313" key="2">
    <source>
        <dbReference type="EMBL" id="SUT91006.1"/>
    </source>
</evidence>
<dbReference type="AlphaFoldDB" id="A0A380TTR5"/>
<dbReference type="Proteomes" id="UP000254227">
    <property type="component" value="Unassembled WGS sequence"/>
</dbReference>
<organism evidence="2 3">
    <name type="scientific">Acinetobacter johnsonii</name>
    <dbReference type="NCBI Taxonomy" id="40214"/>
    <lineage>
        <taxon>Bacteria</taxon>
        <taxon>Pseudomonadati</taxon>
        <taxon>Pseudomonadota</taxon>
        <taxon>Gammaproteobacteria</taxon>
        <taxon>Moraxellales</taxon>
        <taxon>Moraxellaceae</taxon>
        <taxon>Acinetobacter</taxon>
    </lineage>
</organism>
<dbReference type="EMBL" id="CP065666">
    <property type="protein sequence ID" value="QPS02910.1"/>
    <property type="molecule type" value="Genomic_DNA"/>
</dbReference>